<proteinExistence type="predicted"/>
<sequence length="88" mass="9929">MLSLYEDSSSNDCRWVHRFAAEISSVMEILSLNLKAYSLDLINGVVSRFNVWNLDISLPRYSELKKLDIVIICGDTSVISDIMNLGCL</sequence>
<organism evidence="1 2">
    <name type="scientific">Wickerhamomyces pijperi</name>
    <name type="common">Yeast</name>
    <name type="synonym">Pichia pijperi</name>
    <dbReference type="NCBI Taxonomy" id="599730"/>
    <lineage>
        <taxon>Eukaryota</taxon>
        <taxon>Fungi</taxon>
        <taxon>Dikarya</taxon>
        <taxon>Ascomycota</taxon>
        <taxon>Saccharomycotina</taxon>
        <taxon>Saccharomycetes</taxon>
        <taxon>Phaffomycetales</taxon>
        <taxon>Wickerhamomycetaceae</taxon>
        <taxon>Wickerhamomyces</taxon>
    </lineage>
</organism>
<comment type="caution">
    <text evidence="1">The sequence shown here is derived from an EMBL/GenBank/DDBJ whole genome shotgun (WGS) entry which is preliminary data.</text>
</comment>
<evidence type="ECO:0000313" key="2">
    <source>
        <dbReference type="Proteomes" id="UP000774326"/>
    </source>
</evidence>
<name>A0A9P8Q484_WICPI</name>
<protein>
    <submittedName>
        <fullName evidence="1">Uncharacterized protein</fullName>
    </submittedName>
</protein>
<dbReference type="AlphaFoldDB" id="A0A9P8Q484"/>
<keyword evidence="2" id="KW-1185">Reference proteome</keyword>
<dbReference type="Proteomes" id="UP000774326">
    <property type="component" value="Unassembled WGS sequence"/>
</dbReference>
<dbReference type="EMBL" id="JAEUBG010003394">
    <property type="protein sequence ID" value="KAH3682827.1"/>
    <property type="molecule type" value="Genomic_DNA"/>
</dbReference>
<evidence type="ECO:0000313" key="1">
    <source>
        <dbReference type="EMBL" id="KAH3682827.1"/>
    </source>
</evidence>
<reference evidence="1" key="2">
    <citation type="submission" date="2021-01" db="EMBL/GenBank/DDBJ databases">
        <authorList>
            <person name="Schikora-Tamarit M.A."/>
        </authorList>
    </citation>
    <scope>NUCLEOTIDE SEQUENCE</scope>
    <source>
        <strain evidence="1">CBS2887</strain>
    </source>
</reference>
<reference evidence="1" key="1">
    <citation type="journal article" date="2021" name="Open Biol.">
        <title>Shared evolutionary footprints suggest mitochondrial oxidative damage underlies multiple complex I losses in fungi.</title>
        <authorList>
            <person name="Schikora-Tamarit M.A."/>
            <person name="Marcet-Houben M."/>
            <person name="Nosek J."/>
            <person name="Gabaldon T."/>
        </authorList>
    </citation>
    <scope>NUCLEOTIDE SEQUENCE</scope>
    <source>
        <strain evidence="1">CBS2887</strain>
    </source>
</reference>
<accession>A0A9P8Q484</accession>
<gene>
    <name evidence="1" type="ORF">WICPIJ_006202</name>
</gene>